<keyword evidence="5 7" id="KW-1133">Transmembrane helix</keyword>
<evidence type="ECO:0000256" key="6">
    <source>
        <dbReference type="ARBA" id="ARBA00023136"/>
    </source>
</evidence>
<dbReference type="Proteomes" id="UP001164726">
    <property type="component" value="Chromosome"/>
</dbReference>
<dbReference type="InterPro" id="IPR000515">
    <property type="entry name" value="MetI-like"/>
</dbReference>
<evidence type="ECO:0000256" key="4">
    <source>
        <dbReference type="ARBA" id="ARBA00022692"/>
    </source>
</evidence>
<dbReference type="Gene3D" id="1.10.3720.10">
    <property type="entry name" value="MetI-like"/>
    <property type="match status" value="1"/>
</dbReference>
<dbReference type="InterPro" id="IPR035906">
    <property type="entry name" value="MetI-like_sf"/>
</dbReference>
<evidence type="ECO:0000313" key="9">
    <source>
        <dbReference type="EMBL" id="WAA13783.1"/>
    </source>
</evidence>
<feature type="transmembrane region" description="Helical" evidence="7">
    <location>
        <begin position="68"/>
        <end position="93"/>
    </location>
</feature>
<name>A0A9E8M1F5_9BACI</name>
<evidence type="ECO:0000313" key="10">
    <source>
        <dbReference type="Proteomes" id="UP001164726"/>
    </source>
</evidence>
<sequence length="295" mass="33904">MKKWVLPYLMLTPFLLLVLLFFVTPVVITTIMAFTNMDYSMEWNFIGLQNFEKIVSDPNFSQIVFNTFIYVGFTLLINVFFALLLALLSSYYIPFEQSGLFFRALWMLPRITPPVVYVLLWLWIFDASEYGLLNTLTSFFFSNDPIAWLIDHPMTAIILVNGMVGASFGMIIFSSAIQSIPRDLFKAAQVDGASEWSVFKDIILPSIKWPIMFVTVWQLLSLLTSYEYILLLTDGGPVFESEVWPLYSYHKAFKNLEFGYGSALSLILVIIAILLTGVLLKLFKFNRMIQSSRIE</sequence>
<dbReference type="InterPro" id="IPR051393">
    <property type="entry name" value="ABC_transporter_permease"/>
</dbReference>
<evidence type="ECO:0000256" key="3">
    <source>
        <dbReference type="ARBA" id="ARBA00022475"/>
    </source>
</evidence>
<reference evidence="9" key="1">
    <citation type="submission" date="2022-09" db="EMBL/GenBank/DDBJ databases">
        <title>Complete Genomes of Fervidibacillus albus and Fervidibacillus halotolerans isolated from tidal flat sediments.</title>
        <authorList>
            <person name="Kwon K.K."/>
            <person name="Yang S.-H."/>
            <person name="Park M.J."/>
            <person name="Oh H.-M."/>
        </authorList>
    </citation>
    <scope>NUCLEOTIDE SEQUENCE</scope>
    <source>
        <strain evidence="9">MEBiC13594</strain>
    </source>
</reference>
<organism evidence="9 10">
    <name type="scientific">Fervidibacillus halotolerans</name>
    <dbReference type="NCBI Taxonomy" id="2980027"/>
    <lineage>
        <taxon>Bacteria</taxon>
        <taxon>Bacillati</taxon>
        <taxon>Bacillota</taxon>
        <taxon>Bacilli</taxon>
        <taxon>Bacillales</taxon>
        <taxon>Bacillaceae</taxon>
        <taxon>Fervidibacillus</taxon>
    </lineage>
</organism>
<gene>
    <name evidence="9" type="ORF">OE105_06700</name>
</gene>
<evidence type="ECO:0000259" key="8">
    <source>
        <dbReference type="PROSITE" id="PS50928"/>
    </source>
</evidence>
<dbReference type="KEGG" id="fhl:OE105_06700"/>
<evidence type="ECO:0000256" key="7">
    <source>
        <dbReference type="RuleBase" id="RU363032"/>
    </source>
</evidence>
<dbReference type="Pfam" id="PF00528">
    <property type="entry name" value="BPD_transp_1"/>
    <property type="match status" value="1"/>
</dbReference>
<dbReference type="RefSeq" id="WP_275421992.1">
    <property type="nucleotide sequence ID" value="NZ_CP106877.1"/>
</dbReference>
<dbReference type="GO" id="GO:0005886">
    <property type="term" value="C:plasma membrane"/>
    <property type="evidence" value="ECO:0007669"/>
    <property type="project" value="UniProtKB-SubCell"/>
</dbReference>
<dbReference type="AlphaFoldDB" id="A0A9E8M1F5"/>
<feature type="domain" description="ABC transmembrane type-1" evidence="8">
    <location>
        <begin position="64"/>
        <end position="279"/>
    </location>
</feature>
<keyword evidence="10" id="KW-1185">Reference proteome</keyword>
<feature type="transmembrane region" description="Helical" evidence="7">
    <location>
        <begin position="209"/>
        <end position="229"/>
    </location>
</feature>
<proteinExistence type="inferred from homology"/>
<dbReference type="PANTHER" id="PTHR30193:SF37">
    <property type="entry name" value="INNER MEMBRANE ABC TRANSPORTER PERMEASE PROTEIN YCJO"/>
    <property type="match status" value="1"/>
</dbReference>
<dbReference type="EMBL" id="CP106877">
    <property type="protein sequence ID" value="WAA13783.1"/>
    <property type="molecule type" value="Genomic_DNA"/>
</dbReference>
<dbReference type="PROSITE" id="PS50928">
    <property type="entry name" value="ABC_TM1"/>
    <property type="match status" value="1"/>
</dbReference>
<dbReference type="PANTHER" id="PTHR30193">
    <property type="entry name" value="ABC TRANSPORTER PERMEASE PROTEIN"/>
    <property type="match status" value="1"/>
</dbReference>
<keyword evidence="6 7" id="KW-0472">Membrane</keyword>
<accession>A0A9E8M1F5</accession>
<keyword evidence="4 7" id="KW-0812">Transmembrane</keyword>
<protein>
    <submittedName>
        <fullName evidence="9">Sugar ABC transporter permease</fullName>
    </submittedName>
</protein>
<evidence type="ECO:0000256" key="2">
    <source>
        <dbReference type="ARBA" id="ARBA00022448"/>
    </source>
</evidence>
<feature type="transmembrane region" description="Helical" evidence="7">
    <location>
        <begin position="258"/>
        <end position="283"/>
    </location>
</feature>
<keyword evidence="2 7" id="KW-0813">Transport</keyword>
<keyword evidence="3" id="KW-1003">Cell membrane</keyword>
<dbReference type="SUPFAM" id="SSF161098">
    <property type="entry name" value="MetI-like"/>
    <property type="match status" value="1"/>
</dbReference>
<comment type="similarity">
    <text evidence="7">Belongs to the binding-protein-dependent transport system permease family.</text>
</comment>
<feature type="transmembrane region" description="Helical" evidence="7">
    <location>
        <begin position="12"/>
        <end position="34"/>
    </location>
</feature>
<evidence type="ECO:0000256" key="1">
    <source>
        <dbReference type="ARBA" id="ARBA00004651"/>
    </source>
</evidence>
<comment type="subcellular location">
    <subcellularLocation>
        <location evidence="1 7">Cell membrane</location>
        <topology evidence="1 7">Multi-pass membrane protein</topology>
    </subcellularLocation>
</comment>
<dbReference type="GO" id="GO:0055085">
    <property type="term" value="P:transmembrane transport"/>
    <property type="evidence" value="ECO:0007669"/>
    <property type="project" value="InterPro"/>
</dbReference>
<evidence type="ECO:0000256" key="5">
    <source>
        <dbReference type="ARBA" id="ARBA00022989"/>
    </source>
</evidence>
<dbReference type="CDD" id="cd06261">
    <property type="entry name" value="TM_PBP2"/>
    <property type="match status" value="1"/>
</dbReference>
<feature type="transmembrane region" description="Helical" evidence="7">
    <location>
        <begin position="153"/>
        <end position="177"/>
    </location>
</feature>